<evidence type="ECO:0000313" key="3">
    <source>
        <dbReference type="EMBL" id="CAG2242739.1"/>
    </source>
</evidence>
<sequence length="241" mass="27772">MQKFIVLLLLLDLFSVTLQKSDRKEVTIPVSSPIQLECDDDLKVNNIEVTIRRSNTTCLGNIPKCILPTDSFETIKKTCNEQVSCDVDIRNITEKHRCLQEYGYFNISYSCKMINDLSCDFESNLCNWLPVHDRYGFQWRRGSRGYLSPTVDHTTAYYWSVEGDTAKLESGHIIATKQQCFSFWYFTTNSRDSVYFKQKSSQSDVELSSDTVTKDVPGPVLEPELVLEPEQMFKPEISIKK</sequence>
<dbReference type="SUPFAM" id="SSF49899">
    <property type="entry name" value="Concanavalin A-like lectins/glucanases"/>
    <property type="match status" value="1"/>
</dbReference>
<comment type="caution">
    <text evidence="3">The sequence shown here is derived from an EMBL/GenBank/DDBJ whole genome shotgun (WGS) entry which is preliminary data.</text>
</comment>
<evidence type="ECO:0000313" key="4">
    <source>
        <dbReference type="Proteomes" id="UP000683360"/>
    </source>
</evidence>
<organism evidence="3 4">
    <name type="scientific">Mytilus edulis</name>
    <name type="common">Blue mussel</name>
    <dbReference type="NCBI Taxonomy" id="6550"/>
    <lineage>
        <taxon>Eukaryota</taxon>
        <taxon>Metazoa</taxon>
        <taxon>Spiralia</taxon>
        <taxon>Lophotrochozoa</taxon>
        <taxon>Mollusca</taxon>
        <taxon>Bivalvia</taxon>
        <taxon>Autobranchia</taxon>
        <taxon>Pteriomorphia</taxon>
        <taxon>Mytilida</taxon>
        <taxon>Mytiloidea</taxon>
        <taxon>Mytilidae</taxon>
        <taxon>Mytilinae</taxon>
        <taxon>Mytilus</taxon>
    </lineage>
</organism>
<feature type="chain" id="PRO_5035948597" description="MAM domain-containing protein" evidence="1">
    <location>
        <begin position="20"/>
        <end position="241"/>
    </location>
</feature>
<dbReference type="PROSITE" id="PS50060">
    <property type="entry name" value="MAM_2"/>
    <property type="match status" value="1"/>
</dbReference>
<reference evidence="3" key="1">
    <citation type="submission" date="2021-03" db="EMBL/GenBank/DDBJ databases">
        <authorList>
            <person name="Bekaert M."/>
        </authorList>
    </citation>
    <scope>NUCLEOTIDE SEQUENCE</scope>
</reference>
<dbReference type="GO" id="GO:0016020">
    <property type="term" value="C:membrane"/>
    <property type="evidence" value="ECO:0007669"/>
    <property type="project" value="InterPro"/>
</dbReference>
<dbReference type="Proteomes" id="UP000683360">
    <property type="component" value="Unassembled WGS sequence"/>
</dbReference>
<evidence type="ECO:0000259" key="2">
    <source>
        <dbReference type="PROSITE" id="PS50060"/>
    </source>
</evidence>
<dbReference type="CDD" id="cd22823">
    <property type="entry name" value="Gal_Rha_Lectin"/>
    <property type="match status" value="1"/>
</dbReference>
<dbReference type="PANTHER" id="PTHR23282:SF101">
    <property type="entry name" value="MAM DOMAIN-CONTAINING PROTEIN"/>
    <property type="match status" value="1"/>
</dbReference>
<evidence type="ECO:0000256" key="1">
    <source>
        <dbReference type="SAM" id="SignalP"/>
    </source>
</evidence>
<dbReference type="AlphaFoldDB" id="A0A8S3UA30"/>
<dbReference type="Gene3D" id="2.60.120.200">
    <property type="match status" value="1"/>
</dbReference>
<proteinExistence type="predicted"/>
<accession>A0A8S3UA30</accession>
<dbReference type="InterPro" id="IPR013320">
    <property type="entry name" value="ConA-like_dom_sf"/>
</dbReference>
<keyword evidence="4" id="KW-1185">Reference proteome</keyword>
<dbReference type="EMBL" id="CAJPWZ010002682">
    <property type="protein sequence ID" value="CAG2242739.1"/>
    <property type="molecule type" value="Genomic_DNA"/>
</dbReference>
<protein>
    <recommendedName>
        <fullName evidence="2">MAM domain-containing protein</fullName>
    </recommendedName>
</protein>
<dbReference type="PANTHER" id="PTHR23282">
    <property type="entry name" value="APICAL ENDOSOMAL GLYCOPROTEIN PRECURSOR"/>
    <property type="match status" value="1"/>
</dbReference>
<name>A0A8S3UA30_MYTED</name>
<dbReference type="OrthoDB" id="10441094at2759"/>
<keyword evidence="1" id="KW-0732">Signal</keyword>
<feature type="domain" description="MAM" evidence="2">
    <location>
        <begin position="117"/>
        <end position="193"/>
    </location>
</feature>
<gene>
    <name evidence="3" type="ORF">MEDL_54908</name>
</gene>
<feature type="signal peptide" evidence="1">
    <location>
        <begin position="1"/>
        <end position="19"/>
    </location>
</feature>
<dbReference type="InterPro" id="IPR051560">
    <property type="entry name" value="MAM_domain-containing"/>
</dbReference>
<dbReference type="InterPro" id="IPR000998">
    <property type="entry name" value="MAM_dom"/>
</dbReference>
<dbReference type="Pfam" id="PF00629">
    <property type="entry name" value="MAM"/>
    <property type="match status" value="1"/>
</dbReference>